<reference evidence="1 2" key="1">
    <citation type="submission" date="2024-09" db="EMBL/GenBank/DDBJ databases">
        <authorList>
            <person name="Sun Q."/>
            <person name="Mori K."/>
        </authorList>
    </citation>
    <scope>NUCLEOTIDE SEQUENCE [LARGE SCALE GENOMIC DNA]</scope>
    <source>
        <strain evidence="1 2">TBRC 7907</strain>
    </source>
</reference>
<dbReference type="InterPro" id="IPR033889">
    <property type="entry name" value="LanC"/>
</dbReference>
<gene>
    <name evidence="1" type="ORF">ACFFQA_07945</name>
</gene>
<dbReference type="RefSeq" id="WP_377851025.1">
    <property type="nucleotide sequence ID" value="NZ_JBHLZU010000006.1"/>
</dbReference>
<sequence length="428" mass="45540">MHPALAERARDAAELILTRLADPAVVAEAVVASQRSSRYPFAWGGPALFTGHAGSALAFQAAHRAFPAEAEHWRKLAHQHLVTAAHSSAAEPLTHPGISSGTAGLAFAFADSLHEEPRYGGTLDKLNTLLAGQVNDAPSWRSVDGVRDSSYDAITGAAGTLGYLSLLTNPDHVVRQALESLIDDLVWLCAPGQGRWSIPPHLYPLETYREKYPHGYINLGLAHGIPGPLAALSFAHRAGYRRDGLVDAIRHTAEFLIAVDCEDAWGRNWPWGIPLTEAGDEDRGRLEPGRSAWCYGAPGVACALLNASIALRDNEIRDVAVDGFEATLRRVDVLPEAPLCHGVAGLLAMCVVFARETGSEAARICVDALTEQVLSHCGEDLPLGVREFEGPALLDNPALLTGSAGVALALLGATGDIGQQWERALLIG</sequence>
<dbReference type="PRINTS" id="PR01955">
    <property type="entry name" value="LANCFRANKIA"/>
</dbReference>
<keyword evidence="2" id="KW-1185">Reference proteome</keyword>
<dbReference type="InterPro" id="IPR007822">
    <property type="entry name" value="LANC-like"/>
</dbReference>
<dbReference type="Gene3D" id="1.50.10.20">
    <property type="match status" value="1"/>
</dbReference>
<evidence type="ECO:0000313" key="1">
    <source>
        <dbReference type="EMBL" id="MFB9903867.1"/>
    </source>
</evidence>
<proteinExistence type="predicted"/>
<dbReference type="Proteomes" id="UP001589693">
    <property type="component" value="Unassembled WGS sequence"/>
</dbReference>
<comment type="caution">
    <text evidence="1">The sequence shown here is derived from an EMBL/GenBank/DDBJ whole genome shotgun (WGS) entry which is preliminary data.</text>
</comment>
<protein>
    <submittedName>
        <fullName evidence="1">Lanthionine synthetase C family protein</fullName>
    </submittedName>
</protein>
<accession>A0ABV5ZSK5</accession>
<dbReference type="EMBL" id="JBHLZU010000006">
    <property type="protein sequence ID" value="MFB9903867.1"/>
    <property type="molecule type" value="Genomic_DNA"/>
</dbReference>
<dbReference type="Pfam" id="PF05147">
    <property type="entry name" value="LANC_like"/>
    <property type="match status" value="1"/>
</dbReference>
<name>A0ABV5ZSK5_9PSEU</name>
<dbReference type="PRINTS" id="PR01950">
    <property type="entry name" value="LANCSUPER"/>
</dbReference>
<evidence type="ECO:0000313" key="2">
    <source>
        <dbReference type="Proteomes" id="UP001589693"/>
    </source>
</evidence>
<dbReference type="SUPFAM" id="SSF158745">
    <property type="entry name" value="LanC-like"/>
    <property type="match status" value="1"/>
</dbReference>
<dbReference type="CDD" id="cd04793">
    <property type="entry name" value="LanC"/>
    <property type="match status" value="1"/>
</dbReference>
<organism evidence="1 2">
    <name type="scientific">Allokutzneria oryzae</name>
    <dbReference type="NCBI Taxonomy" id="1378989"/>
    <lineage>
        <taxon>Bacteria</taxon>
        <taxon>Bacillati</taxon>
        <taxon>Actinomycetota</taxon>
        <taxon>Actinomycetes</taxon>
        <taxon>Pseudonocardiales</taxon>
        <taxon>Pseudonocardiaceae</taxon>
        <taxon>Allokutzneria</taxon>
    </lineage>
</organism>
<dbReference type="SMART" id="SM01260">
    <property type="entry name" value="LANC_like"/>
    <property type="match status" value="1"/>
</dbReference>